<proteinExistence type="predicted"/>
<protein>
    <submittedName>
        <fullName evidence="2">Uncharacterized protein</fullName>
    </submittedName>
</protein>
<feature type="compositionally biased region" description="Polar residues" evidence="1">
    <location>
        <begin position="61"/>
        <end position="70"/>
    </location>
</feature>
<name>A0ABY2CIB5_METMH</name>
<evidence type="ECO:0000313" key="3">
    <source>
        <dbReference type="Proteomes" id="UP000295649"/>
    </source>
</evidence>
<reference evidence="2 3" key="1">
    <citation type="submission" date="2019-03" db="EMBL/GenBank/DDBJ databases">
        <title>Systems level insights into methane cycling in arid and semi-arid ecosystems.</title>
        <authorList>
            <person name="Kalyuzhnaya M."/>
        </authorList>
    </citation>
    <scope>NUCLEOTIDE SEQUENCE [LARGE SCALE GENOMIC DNA]</scope>
    <source>
        <strain evidence="2 3">S-1</strain>
    </source>
</reference>
<organism evidence="2 3">
    <name type="scientific">Methylomonas methanica</name>
    <dbReference type="NCBI Taxonomy" id="421"/>
    <lineage>
        <taxon>Bacteria</taxon>
        <taxon>Pseudomonadati</taxon>
        <taxon>Pseudomonadota</taxon>
        <taxon>Gammaproteobacteria</taxon>
        <taxon>Methylococcales</taxon>
        <taxon>Methylococcaceae</taxon>
        <taxon>Methylomonas</taxon>
    </lineage>
</organism>
<sequence length="70" mass="8036">MNCRMAKLLRKLYDHTAESLLMKNWRSAGIRCRKYRVHVSGFGFGINSSDADYQTRERQSKASGHQSKSA</sequence>
<keyword evidence="3" id="KW-1185">Reference proteome</keyword>
<evidence type="ECO:0000256" key="1">
    <source>
        <dbReference type="SAM" id="MobiDB-lite"/>
    </source>
</evidence>
<dbReference type="EMBL" id="SMCN01000023">
    <property type="protein sequence ID" value="TCV78941.1"/>
    <property type="molecule type" value="Genomic_DNA"/>
</dbReference>
<feature type="region of interest" description="Disordered" evidence="1">
    <location>
        <begin position="45"/>
        <end position="70"/>
    </location>
</feature>
<dbReference type="Proteomes" id="UP000295649">
    <property type="component" value="Unassembled WGS sequence"/>
</dbReference>
<comment type="caution">
    <text evidence="2">The sequence shown here is derived from an EMBL/GenBank/DDBJ whole genome shotgun (WGS) entry which is preliminary data.</text>
</comment>
<gene>
    <name evidence="2" type="ORF">EDE11_1238</name>
</gene>
<evidence type="ECO:0000313" key="2">
    <source>
        <dbReference type="EMBL" id="TCV78941.1"/>
    </source>
</evidence>
<accession>A0ABY2CIB5</accession>